<dbReference type="GO" id="GO:0006508">
    <property type="term" value="P:proteolysis"/>
    <property type="evidence" value="ECO:0007669"/>
    <property type="project" value="InterPro"/>
</dbReference>
<dbReference type="InterPro" id="IPR011600">
    <property type="entry name" value="Pept_C14_caspase"/>
</dbReference>
<dbReference type="Proteomes" id="UP000064967">
    <property type="component" value="Chromosome"/>
</dbReference>
<proteinExistence type="predicted"/>
<dbReference type="Pfam" id="PF00656">
    <property type="entry name" value="Peptidase_C14"/>
    <property type="match status" value="1"/>
</dbReference>
<dbReference type="SUPFAM" id="SSF52129">
    <property type="entry name" value="Caspase-like"/>
    <property type="match status" value="1"/>
</dbReference>
<name>A0A0K1Q130_9BACT</name>
<organism evidence="2 3">
    <name type="scientific">Labilithrix luteola</name>
    <dbReference type="NCBI Taxonomy" id="1391654"/>
    <lineage>
        <taxon>Bacteria</taxon>
        <taxon>Pseudomonadati</taxon>
        <taxon>Myxococcota</taxon>
        <taxon>Polyangia</taxon>
        <taxon>Polyangiales</taxon>
        <taxon>Labilitrichaceae</taxon>
        <taxon>Labilithrix</taxon>
    </lineage>
</organism>
<dbReference type="RefSeq" id="WP_169927910.1">
    <property type="nucleotide sequence ID" value="NZ_CP012333.1"/>
</dbReference>
<dbReference type="KEGG" id="llu:AKJ09_05995"/>
<evidence type="ECO:0000313" key="3">
    <source>
        <dbReference type="Proteomes" id="UP000064967"/>
    </source>
</evidence>
<protein>
    <submittedName>
        <fullName evidence="2">Peptidase C14 caspase catalytic subunit p20</fullName>
    </submittedName>
</protein>
<feature type="domain" description="Peptidase C14 caspase" evidence="1">
    <location>
        <begin position="39"/>
        <end position="214"/>
    </location>
</feature>
<dbReference type="EMBL" id="CP012333">
    <property type="protein sequence ID" value="AKU99331.1"/>
    <property type="molecule type" value="Genomic_DNA"/>
</dbReference>
<reference evidence="2 3" key="1">
    <citation type="submission" date="2015-08" db="EMBL/GenBank/DDBJ databases">
        <authorList>
            <person name="Babu N.S."/>
            <person name="Beckwith C.J."/>
            <person name="Beseler K.G."/>
            <person name="Brison A."/>
            <person name="Carone J.V."/>
            <person name="Caskin T.P."/>
            <person name="Diamond M."/>
            <person name="Durham M.E."/>
            <person name="Foxe J.M."/>
            <person name="Go M."/>
            <person name="Henderson B.A."/>
            <person name="Jones I.B."/>
            <person name="McGettigan J.A."/>
            <person name="Micheletti S.J."/>
            <person name="Nasrallah M.E."/>
            <person name="Ortiz D."/>
            <person name="Piller C.R."/>
            <person name="Privatt S.R."/>
            <person name="Schneider S.L."/>
            <person name="Sharp S."/>
            <person name="Smith T.C."/>
            <person name="Stanton J.D."/>
            <person name="Ullery H.E."/>
            <person name="Wilson R.J."/>
            <person name="Serrano M.G."/>
            <person name="Buck G."/>
            <person name="Lee V."/>
            <person name="Wang Y."/>
            <person name="Carvalho R."/>
            <person name="Voegtly L."/>
            <person name="Shi R."/>
            <person name="Duckworth R."/>
            <person name="Johnson A."/>
            <person name="Loviza R."/>
            <person name="Walstead R."/>
            <person name="Shah Z."/>
            <person name="Kiflezghi M."/>
            <person name="Wade K."/>
            <person name="Ball S.L."/>
            <person name="Bradley K.W."/>
            <person name="Asai D.J."/>
            <person name="Bowman C.A."/>
            <person name="Russell D.A."/>
            <person name="Pope W.H."/>
            <person name="Jacobs-Sera D."/>
            <person name="Hendrix R.W."/>
            <person name="Hatfull G.F."/>
        </authorList>
    </citation>
    <scope>NUCLEOTIDE SEQUENCE [LARGE SCALE GENOMIC DNA]</scope>
    <source>
        <strain evidence="2 3">DSM 27648</strain>
    </source>
</reference>
<dbReference type="Gene3D" id="3.40.50.1460">
    <property type="match status" value="1"/>
</dbReference>
<dbReference type="GO" id="GO:0004197">
    <property type="term" value="F:cysteine-type endopeptidase activity"/>
    <property type="evidence" value="ECO:0007669"/>
    <property type="project" value="InterPro"/>
</dbReference>
<gene>
    <name evidence="2" type="ORF">AKJ09_05995</name>
</gene>
<dbReference type="InterPro" id="IPR029030">
    <property type="entry name" value="Caspase-like_dom_sf"/>
</dbReference>
<accession>A0A0K1Q130</accession>
<dbReference type="STRING" id="1391654.AKJ09_05995"/>
<evidence type="ECO:0000313" key="2">
    <source>
        <dbReference type="EMBL" id="AKU99331.1"/>
    </source>
</evidence>
<sequence length="292" mass="31175">MSVRRSRAWAWAFALLATCGVFFVARVAHAEPVRLLVSVGHKDGLAAERPLRYADTDAARVRDVLVSMGGVEPKNAVVLAEPTAPELFGALDRLKAEAQKRKPEDVTLIFYFSGHGDREAIHLGDSRVPIADLSARLAQIPAALRIVVTDACRATRDKGMTAEAAFPISLGQLPQASGSVWLNAASDGEAAQESDELQGAIFTHSWLNGLRGAADANGDSRVTLDESFAFAHSQTLLRSAKSSGVLQKPEAVLTLKETAPVVLTQTVSRLATVSLPPRGIPTIWSTPPARRA</sequence>
<evidence type="ECO:0000259" key="1">
    <source>
        <dbReference type="Pfam" id="PF00656"/>
    </source>
</evidence>
<dbReference type="AlphaFoldDB" id="A0A0K1Q130"/>
<keyword evidence="3" id="KW-1185">Reference proteome</keyword>